<dbReference type="GO" id="GO:0016788">
    <property type="term" value="F:hydrolase activity, acting on ester bonds"/>
    <property type="evidence" value="ECO:0007669"/>
    <property type="project" value="InterPro"/>
</dbReference>
<dbReference type="InterPro" id="IPR015991">
    <property type="entry name" value="TatD/YcfH-like"/>
</dbReference>
<gene>
    <name evidence="5" type="ORF">HDF12_001416</name>
</gene>
<name>A0A7Y9NKH0_9BACT</name>
<dbReference type="PANTHER" id="PTHR46124">
    <property type="entry name" value="D-AMINOACYL-TRNA DEACYLASE"/>
    <property type="match status" value="1"/>
</dbReference>
<feature type="binding site" evidence="4">
    <location>
        <position position="7"/>
    </location>
    <ligand>
        <name>a divalent metal cation</name>
        <dbReference type="ChEBI" id="CHEBI:60240"/>
        <label>1</label>
    </ligand>
</feature>
<protein>
    <submittedName>
        <fullName evidence="5">TatD DNase family protein</fullName>
        <ecNumber evidence="5">3.1.21.-</ecNumber>
    </submittedName>
</protein>
<dbReference type="GO" id="GO:0046872">
    <property type="term" value="F:metal ion binding"/>
    <property type="evidence" value="ECO:0007669"/>
    <property type="project" value="UniProtKB-KW"/>
</dbReference>
<dbReference type="InterPro" id="IPR032466">
    <property type="entry name" value="Metal_Hydrolase"/>
</dbReference>
<dbReference type="GO" id="GO:0004536">
    <property type="term" value="F:DNA nuclease activity"/>
    <property type="evidence" value="ECO:0007669"/>
    <property type="project" value="InterPro"/>
</dbReference>
<feature type="binding site" evidence="4">
    <location>
        <position position="180"/>
    </location>
    <ligand>
        <name>a divalent metal cation</name>
        <dbReference type="ChEBI" id="CHEBI:60240"/>
        <label>2</label>
    </ligand>
</feature>
<dbReference type="CDD" id="cd01310">
    <property type="entry name" value="TatD_DNAse"/>
    <property type="match status" value="1"/>
</dbReference>
<evidence type="ECO:0000256" key="4">
    <source>
        <dbReference type="PIRSR" id="PIRSR005902-1"/>
    </source>
</evidence>
<evidence type="ECO:0000313" key="5">
    <source>
        <dbReference type="EMBL" id="NYF51051.1"/>
    </source>
</evidence>
<sequence>MPLIDSHAHLDFYTETPTEREEVLRRAYTAGVHTILAIGIGDGPATMHQALEIASTAIGVGLPQIYASAGIHPQEATHATPEALDKLAALADQERCIAVGEIGLDYYHFDNPDIATQKQAFIDQMRLAANMRKPILIHCRTSELATAQAKEKFGEADAWEDLLALIDQHWTPHALGGIMHCFSGTVDQAERSLASGFYLSFAGNLTYPKAQAIRDAAAMAPPDRILVETDAPFLAPIPLRGQRNEPAFVTHTAAALAELRGISPEELATQTTANFKNLFPTTREALKR</sequence>
<feature type="binding site" evidence="4">
    <location>
        <position position="101"/>
    </location>
    <ligand>
        <name>a divalent metal cation</name>
        <dbReference type="ChEBI" id="CHEBI:60240"/>
        <label>1</label>
    </ligand>
</feature>
<comment type="similarity">
    <text evidence="1">Belongs to the metallo-dependent hydrolases superfamily. TatD-type hydrolase family.</text>
</comment>
<dbReference type="InterPro" id="IPR001130">
    <property type="entry name" value="TatD-like"/>
</dbReference>
<keyword evidence="3 5" id="KW-0378">Hydrolase</keyword>
<dbReference type="PIRSF" id="PIRSF005902">
    <property type="entry name" value="DNase_TatD"/>
    <property type="match status" value="1"/>
</dbReference>
<feature type="binding site" evidence="4">
    <location>
        <position position="9"/>
    </location>
    <ligand>
        <name>a divalent metal cation</name>
        <dbReference type="ChEBI" id="CHEBI:60240"/>
        <label>1</label>
    </ligand>
</feature>
<dbReference type="SUPFAM" id="SSF51556">
    <property type="entry name" value="Metallo-dependent hydrolases"/>
    <property type="match status" value="1"/>
</dbReference>
<organism evidence="5 6">
    <name type="scientific">Tunturiibacter lichenicola</name>
    <dbReference type="NCBI Taxonomy" id="2051959"/>
    <lineage>
        <taxon>Bacteria</taxon>
        <taxon>Pseudomonadati</taxon>
        <taxon>Acidobacteriota</taxon>
        <taxon>Terriglobia</taxon>
        <taxon>Terriglobales</taxon>
        <taxon>Acidobacteriaceae</taxon>
        <taxon>Tunturiibacter</taxon>
    </lineage>
</organism>
<evidence type="ECO:0000256" key="2">
    <source>
        <dbReference type="ARBA" id="ARBA00022723"/>
    </source>
</evidence>
<feature type="binding site" evidence="4">
    <location>
        <position position="230"/>
    </location>
    <ligand>
        <name>a divalent metal cation</name>
        <dbReference type="ChEBI" id="CHEBI:60240"/>
        <label>1</label>
    </ligand>
</feature>
<evidence type="ECO:0000313" key="6">
    <source>
        <dbReference type="Proteomes" id="UP000534186"/>
    </source>
</evidence>
<keyword evidence="2 4" id="KW-0479">Metal-binding</keyword>
<dbReference type="Gene3D" id="3.20.20.140">
    <property type="entry name" value="Metal-dependent hydrolases"/>
    <property type="match status" value="1"/>
</dbReference>
<dbReference type="Pfam" id="PF01026">
    <property type="entry name" value="TatD_DNase"/>
    <property type="match status" value="1"/>
</dbReference>
<dbReference type="PROSITE" id="PS01137">
    <property type="entry name" value="TATD_1"/>
    <property type="match status" value="1"/>
</dbReference>
<dbReference type="InterPro" id="IPR018228">
    <property type="entry name" value="DNase_TatD-rel_CS"/>
</dbReference>
<feature type="binding site" evidence="4">
    <location>
        <position position="138"/>
    </location>
    <ligand>
        <name>a divalent metal cation</name>
        <dbReference type="ChEBI" id="CHEBI:60240"/>
        <label>2</label>
    </ligand>
</feature>
<dbReference type="GO" id="GO:0005829">
    <property type="term" value="C:cytosol"/>
    <property type="evidence" value="ECO:0007669"/>
    <property type="project" value="TreeGrafter"/>
</dbReference>
<dbReference type="Proteomes" id="UP000534186">
    <property type="component" value="Unassembled WGS sequence"/>
</dbReference>
<proteinExistence type="inferred from homology"/>
<dbReference type="EC" id="3.1.21.-" evidence="5"/>
<evidence type="ECO:0000256" key="3">
    <source>
        <dbReference type="ARBA" id="ARBA00022801"/>
    </source>
</evidence>
<dbReference type="PANTHER" id="PTHR46124:SF2">
    <property type="entry name" value="D-AMINOACYL-TRNA DEACYLASE"/>
    <property type="match status" value="1"/>
</dbReference>
<dbReference type="EMBL" id="JACCCV010000001">
    <property type="protein sequence ID" value="NYF51051.1"/>
    <property type="molecule type" value="Genomic_DNA"/>
</dbReference>
<evidence type="ECO:0000256" key="1">
    <source>
        <dbReference type="ARBA" id="ARBA00009275"/>
    </source>
</evidence>
<reference evidence="5 6" key="1">
    <citation type="submission" date="2020-07" db="EMBL/GenBank/DDBJ databases">
        <title>Genomic Encyclopedia of Type Strains, Phase IV (KMG-V): Genome sequencing to study the core and pangenomes of soil and plant-associated prokaryotes.</title>
        <authorList>
            <person name="Whitman W."/>
        </authorList>
    </citation>
    <scope>NUCLEOTIDE SEQUENCE [LARGE SCALE GENOMIC DNA]</scope>
    <source>
        <strain evidence="5 6">M8UP30</strain>
    </source>
</reference>
<comment type="caution">
    <text evidence="5">The sequence shown here is derived from an EMBL/GenBank/DDBJ whole genome shotgun (WGS) entry which is preliminary data.</text>
</comment>
<dbReference type="FunFam" id="3.20.20.140:FF:000005">
    <property type="entry name" value="TatD family hydrolase"/>
    <property type="match status" value="1"/>
</dbReference>
<dbReference type="AlphaFoldDB" id="A0A7Y9NKH0"/>
<accession>A0A7Y9NKH0</accession>
<dbReference type="NCBIfam" id="TIGR00010">
    <property type="entry name" value="YchF/TatD family DNA exonuclease"/>
    <property type="match status" value="1"/>
</dbReference>